<dbReference type="Proteomes" id="UP000008144">
    <property type="component" value="Chromosome 8"/>
</dbReference>
<dbReference type="PANTHER" id="PTHR22106:SF5">
    <property type="entry name" value="COILED-COIL DOMAIN-CONTAINING PROTEIN 78"/>
    <property type="match status" value="1"/>
</dbReference>
<accession>F6Z7A4</accession>
<dbReference type="GO" id="GO:0005737">
    <property type="term" value="C:cytoplasm"/>
    <property type="evidence" value="ECO:0000318"/>
    <property type="project" value="GO_Central"/>
</dbReference>
<dbReference type="AlphaFoldDB" id="F6Z7A4"/>
<feature type="domain" description="DUF4472" evidence="2">
    <location>
        <begin position="65"/>
        <end position="171"/>
    </location>
</feature>
<dbReference type="HOGENOM" id="CLU_032909_1_1_1"/>
<dbReference type="Pfam" id="PF14739">
    <property type="entry name" value="DUF4472"/>
    <property type="match status" value="1"/>
</dbReference>
<evidence type="ECO:0000313" key="4">
    <source>
        <dbReference type="Proteomes" id="UP000008144"/>
    </source>
</evidence>
<organism evidence="3 4">
    <name type="scientific">Ciona intestinalis</name>
    <name type="common">Transparent sea squirt</name>
    <name type="synonym">Ascidia intestinalis</name>
    <dbReference type="NCBI Taxonomy" id="7719"/>
    <lineage>
        <taxon>Eukaryota</taxon>
        <taxon>Metazoa</taxon>
        <taxon>Chordata</taxon>
        <taxon>Tunicata</taxon>
        <taxon>Ascidiacea</taxon>
        <taxon>Phlebobranchia</taxon>
        <taxon>Cionidae</taxon>
        <taxon>Ciona</taxon>
    </lineage>
</organism>
<evidence type="ECO:0000256" key="1">
    <source>
        <dbReference type="SAM" id="Coils"/>
    </source>
</evidence>
<dbReference type="STRING" id="7719.ENSCINP00000004533"/>
<feature type="coiled-coil region" evidence="1">
    <location>
        <begin position="253"/>
        <end position="322"/>
    </location>
</feature>
<dbReference type="InterPro" id="IPR029329">
    <property type="entry name" value="DUF4472"/>
</dbReference>
<dbReference type="PANTHER" id="PTHR22106">
    <property type="entry name" value="COILED-COIL DOMAIN-CONTAINING PROTEIN 78"/>
    <property type="match status" value="1"/>
</dbReference>
<dbReference type="InParanoid" id="F6Z7A4"/>
<dbReference type="Ensembl" id="ENSCINT00000004533.3">
    <property type="protein sequence ID" value="ENSCINP00000004533.3"/>
    <property type="gene ID" value="ENSCING00000002221.3"/>
</dbReference>
<keyword evidence="1" id="KW-0175">Coiled coil</keyword>
<protein>
    <recommendedName>
        <fullName evidence="2">DUF4472 domain-containing protein</fullName>
    </recommendedName>
</protein>
<name>F6Z7A4_CIOIN</name>
<evidence type="ECO:0000313" key="3">
    <source>
        <dbReference type="Ensembl" id="ENSCINP00000004533.3"/>
    </source>
</evidence>
<dbReference type="OMA" id="WAGTSKK"/>
<dbReference type="InterPro" id="IPR039873">
    <property type="entry name" value="CCDC78"/>
</dbReference>
<dbReference type="EMBL" id="EAAA01002648">
    <property type="status" value="NOT_ANNOTATED_CDS"/>
    <property type="molecule type" value="Genomic_DNA"/>
</dbReference>
<reference evidence="3" key="2">
    <citation type="journal article" date="2008" name="Genome Biol.">
        <title>Improved genome assembly and evidence-based global gene model set for the chordate Ciona intestinalis: new insight into intron and operon populations.</title>
        <authorList>
            <person name="Satou Y."/>
            <person name="Mineta K."/>
            <person name="Ogasawara M."/>
            <person name="Sasakura Y."/>
            <person name="Shoguchi E."/>
            <person name="Ueno K."/>
            <person name="Yamada L."/>
            <person name="Matsumoto J."/>
            <person name="Wasserscheid J."/>
            <person name="Dewar K."/>
            <person name="Wiley G.B."/>
            <person name="Macmil S.L."/>
            <person name="Roe B.A."/>
            <person name="Zeller R.W."/>
            <person name="Hastings K.E."/>
            <person name="Lemaire P."/>
            <person name="Lindquist E."/>
            <person name="Endo T."/>
            <person name="Hotta K."/>
            <person name="Inaba K."/>
        </authorList>
    </citation>
    <scope>NUCLEOTIDE SEQUENCE [LARGE SCALE GENOMIC DNA]</scope>
    <source>
        <strain evidence="3">wild type</strain>
    </source>
</reference>
<reference evidence="3" key="4">
    <citation type="submission" date="2025-09" db="UniProtKB">
        <authorList>
            <consortium name="Ensembl"/>
        </authorList>
    </citation>
    <scope>IDENTIFICATION</scope>
</reference>
<reference evidence="4" key="1">
    <citation type="journal article" date="2002" name="Science">
        <title>The draft genome of Ciona intestinalis: insights into chordate and vertebrate origins.</title>
        <authorList>
            <person name="Dehal P."/>
            <person name="Satou Y."/>
            <person name="Campbell R.K."/>
            <person name="Chapman J."/>
            <person name="Degnan B."/>
            <person name="De Tomaso A."/>
            <person name="Davidson B."/>
            <person name="Di Gregorio A."/>
            <person name="Gelpke M."/>
            <person name="Goodstein D.M."/>
            <person name="Harafuji N."/>
            <person name="Hastings K.E."/>
            <person name="Ho I."/>
            <person name="Hotta K."/>
            <person name="Huang W."/>
            <person name="Kawashima T."/>
            <person name="Lemaire P."/>
            <person name="Martinez D."/>
            <person name="Meinertzhagen I.A."/>
            <person name="Necula S."/>
            <person name="Nonaka M."/>
            <person name="Putnam N."/>
            <person name="Rash S."/>
            <person name="Saiga H."/>
            <person name="Satake M."/>
            <person name="Terry A."/>
            <person name="Yamada L."/>
            <person name="Wang H.G."/>
            <person name="Awazu S."/>
            <person name="Azumi K."/>
            <person name="Boore J."/>
            <person name="Branno M."/>
            <person name="Chin-Bow S."/>
            <person name="DeSantis R."/>
            <person name="Doyle S."/>
            <person name="Francino P."/>
            <person name="Keys D.N."/>
            <person name="Haga S."/>
            <person name="Hayashi H."/>
            <person name="Hino K."/>
            <person name="Imai K.S."/>
            <person name="Inaba K."/>
            <person name="Kano S."/>
            <person name="Kobayashi K."/>
            <person name="Kobayashi M."/>
            <person name="Lee B.I."/>
            <person name="Makabe K.W."/>
            <person name="Manohar C."/>
            <person name="Matassi G."/>
            <person name="Medina M."/>
            <person name="Mochizuki Y."/>
            <person name="Mount S."/>
            <person name="Morishita T."/>
            <person name="Miura S."/>
            <person name="Nakayama A."/>
            <person name="Nishizaka S."/>
            <person name="Nomoto H."/>
            <person name="Ohta F."/>
            <person name="Oishi K."/>
            <person name="Rigoutsos I."/>
            <person name="Sano M."/>
            <person name="Sasaki A."/>
            <person name="Sasakura Y."/>
            <person name="Shoguchi E."/>
            <person name="Shin-i T."/>
            <person name="Spagnuolo A."/>
            <person name="Stainier D."/>
            <person name="Suzuki M.M."/>
            <person name="Tassy O."/>
            <person name="Takatori N."/>
            <person name="Tokuoka M."/>
            <person name="Yagi K."/>
            <person name="Yoshizaki F."/>
            <person name="Wada S."/>
            <person name="Zhang C."/>
            <person name="Hyatt P.D."/>
            <person name="Larimer F."/>
            <person name="Detter C."/>
            <person name="Doggett N."/>
            <person name="Glavina T."/>
            <person name="Hawkins T."/>
            <person name="Richardson P."/>
            <person name="Lucas S."/>
            <person name="Kohara Y."/>
            <person name="Levine M."/>
            <person name="Satoh N."/>
            <person name="Rokhsar D.S."/>
        </authorList>
    </citation>
    <scope>NUCLEOTIDE SEQUENCE [LARGE SCALE GENOMIC DNA]</scope>
</reference>
<sequence>MDAGAAGAGLMTRPDLQDQLLKITSDNTQLRERNDRLFQRLEQTQEKMADIAKSKSELSSKLVASEEEKLKVSKGLVELQLENNRLTEEYESENFELKNKLLALENQLVEFELEKNKFARSHDLSAEHTRSLEENRKQLAEEFIALKKKAMAQEKELNEQVHKNDEMRAELGRLIETEAALLQLKDNAERRREAHEEATKELERAKAVLRQVNFSIPPNTESLEALRARRAALQREALDNPRGGKNEVLSRMRQTYDEQTRKLEDRLTELKTQLAVAYSGIQEANKKCAEQTTGMLAAKEMQERATDENNRLQLEIKETNEDYRKRLWKYVQDIADFVDNGPPDASRKPSSNQQMQKYVEGMMKDMKSAFRSREEQLSNAARNYKKQSKRVALRHEKLLIHYRLVCFVIMQCQSWGMDLGPDPSELVISENELMSENTLEMNKLRALLAKSRAEVKTVKGELERQRKLDKTISPLRGLGQTSYQPATNRDVNNASMRMRDLHLTAQHERERADLLTRASVAEQQVKEQQEYIDTHLTRYKQEIVRLRRVI</sequence>
<feature type="coiled-coil region" evidence="1">
    <location>
        <begin position="27"/>
        <end position="212"/>
    </location>
</feature>
<proteinExistence type="predicted"/>
<reference evidence="3" key="3">
    <citation type="submission" date="2025-08" db="UniProtKB">
        <authorList>
            <consortium name="Ensembl"/>
        </authorList>
    </citation>
    <scope>IDENTIFICATION</scope>
</reference>
<feature type="coiled-coil region" evidence="1">
    <location>
        <begin position="441"/>
        <end position="468"/>
    </location>
</feature>
<keyword evidence="4" id="KW-1185">Reference proteome</keyword>
<evidence type="ECO:0000259" key="2">
    <source>
        <dbReference type="Pfam" id="PF14739"/>
    </source>
</evidence>
<dbReference type="GeneTree" id="ENSGT00390000013678"/>